<dbReference type="PANTHER" id="PTHR30221">
    <property type="entry name" value="SMALL-CONDUCTANCE MECHANOSENSITIVE CHANNEL"/>
    <property type="match status" value="1"/>
</dbReference>
<sequence length="227" mass="24087">MVIQDWGQVIAMSLQDSWAGVIGFIPLLFGAIIVFLIGWVVSMAVGKLVEQVIRALKVDMLLQKLDFEKALERAGVKLNAGAFIGGLVKWFLVIVFMLASVNILGERFKPISDFLVSVLQYLPNVIVAALILVIAALVADTAEAIVRGSVGALGMKVSPAAVLTRWAIWIFAVIAALLQLGVAAVLLQTVVTGVVAMMALAFGLAFGLGGRDAAADVITKMRQDINA</sequence>
<keyword evidence="1" id="KW-0472">Membrane</keyword>
<reference evidence="2 3" key="1">
    <citation type="journal article" date="2016" name="Nat. Commun.">
        <title>Thousands of microbial genomes shed light on interconnected biogeochemical processes in an aquifer system.</title>
        <authorList>
            <person name="Anantharaman K."/>
            <person name="Brown C.T."/>
            <person name="Hug L.A."/>
            <person name="Sharon I."/>
            <person name="Castelle C.J."/>
            <person name="Probst A.J."/>
            <person name="Thomas B.C."/>
            <person name="Singh A."/>
            <person name="Wilkins M.J."/>
            <person name="Karaoz U."/>
            <person name="Brodie E.L."/>
            <person name="Williams K.H."/>
            <person name="Hubbard S.S."/>
            <person name="Banfield J.F."/>
        </authorList>
    </citation>
    <scope>NUCLEOTIDE SEQUENCE [LARGE SCALE GENOMIC DNA]</scope>
</reference>
<keyword evidence="1" id="KW-1133">Transmembrane helix</keyword>
<feature type="transmembrane region" description="Helical" evidence="1">
    <location>
        <begin position="193"/>
        <end position="214"/>
    </location>
</feature>
<evidence type="ECO:0000313" key="2">
    <source>
        <dbReference type="EMBL" id="OGZ95823.1"/>
    </source>
</evidence>
<feature type="transmembrane region" description="Helical" evidence="1">
    <location>
        <begin position="82"/>
        <end position="105"/>
    </location>
</feature>
<evidence type="ECO:0000256" key="1">
    <source>
        <dbReference type="SAM" id="Phobius"/>
    </source>
</evidence>
<feature type="transmembrane region" description="Helical" evidence="1">
    <location>
        <begin position="166"/>
        <end position="187"/>
    </location>
</feature>
<dbReference type="InterPro" id="IPR008910">
    <property type="entry name" value="MSC_TM_helix"/>
</dbReference>
<protein>
    <recommendedName>
        <fullName evidence="4">Small-conductance mechanosensitive ion channel</fullName>
    </recommendedName>
</protein>
<dbReference type="Proteomes" id="UP000177152">
    <property type="component" value="Unassembled WGS sequence"/>
</dbReference>
<evidence type="ECO:0000313" key="3">
    <source>
        <dbReference type="Proteomes" id="UP000177152"/>
    </source>
</evidence>
<dbReference type="GO" id="GO:0008381">
    <property type="term" value="F:mechanosensitive monoatomic ion channel activity"/>
    <property type="evidence" value="ECO:0007669"/>
    <property type="project" value="InterPro"/>
</dbReference>
<dbReference type="EMBL" id="MHQC01000004">
    <property type="protein sequence ID" value="OGZ95823.1"/>
    <property type="molecule type" value="Genomic_DNA"/>
</dbReference>
<proteinExistence type="predicted"/>
<dbReference type="AlphaFoldDB" id="A0A1G2K9C0"/>
<accession>A0A1G2K9C0</accession>
<keyword evidence="1" id="KW-0812">Transmembrane</keyword>
<gene>
    <name evidence="2" type="ORF">A2633_00295</name>
</gene>
<evidence type="ECO:0008006" key="4">
    <source>
        <dbReference type="Google" id="ProtNLM"/>
    </source>
</evidence>
<name>A0A1G2K9C0_9BACT</name>
<feature type="transmembrane region" description="Helical" evidence="1">
    <location>
        <begin position="18"/>
        <end position="41"/>
    </location>
</feature>
<dbReference type="InterPro" id="IPR045275">
    <property type="entry name" value="MscS_archaea/bacteria_type"/>
</dbReference>
<dbReference type="Pfam" id="PF05552">
    <property type="entry name" value="MS_channel_1st_1"/>
    <property type="match status" value="2"/>
</dbReference>
<feature type="transmembrane region" description="Helical" evidence="1">
    <location>
        <begin position="125"/>
        <end position="146"/>
    </location>
</feature>
<organism evidence="2 3">
    <name type="scientific">Candidatus Sungbacteria bacterium RIFCSPHIGHO2_01_FULL_47_32</name>
    <dbReference type="NCBI Taxonomy" id="1802264"/>
    <lineage>
        <taxon>Bacteria</taxon>
        <taxon>Candidatus Sungiibacteriota</taxon>
    </lineage>
</organism>
<dbReference type="Gene3D" id="1.10.287.1260">
    <property type="match status" value="1"/>
</dbReference>
<comment type="caution">
    <text evidence="2">The sequence shown here is derived from an EMBL/GenBank/DDBJ whole genome shotgun (WGS) entry which is preliminary data.</text>
</comment>
<dbReference type="PANTHER" id="PTHR30221:SF1">
    <property type="entry name" value="SMALL-CONDUCTANCE MECHANOSENSITIVE CHANNEL"/>
    <property type="match status" value="1"/>
</dbReference>